<dbReference type="EMBL" id="GBXM01032774">
    <property type="protein sequence ID" value="JAH75803.1"/>
    <property type="molecule type" value="Transcribed_RNA"/>
</dbReference>
<accession>A0A0E9VF48</accession>
<organism evidence="1">
    <name type="scientific">Anguilla anguilla</name>
    <name type="common">European freshwater eel</name>
    <name type="synonym">Muraena anguilla</name>
    <dbReference type="NCBI Taxonomy" id="7936"/>
    <lineage>
        <taxon>Eukaryota</taxon>
        <taxon>Metazoa</taxon>
        <taxon>Chordata</taxon>
        <taxon>Craniata</taxon>
        <taxon>Vertebrata</taxon>
        <taxon>Euteleostomi</taxon>
        <taxon>Actinopterygii</taxon>
        <taxon>Neopterygii</taxon>
        <taxon>Teleostei</taxon>
        <taxon>Anguilliformes</taxon>
        <taxon>Anguillidae</taxon>
        <taxon>Anguilla</taxon>
    </lineage>
</organism>
<evidence type="ECO:0000313" key="1">
    <source>
        <dbReference type="EMBL" id="JAH75803.1"/>
    </source>
</evidence>
<dbReference type="AlphaFoldDB" id="A0A0E9VF48"/>
<name>A0A0E9VF48_ANGAN</name>
<protein>
    <submittedName>
        <fullName evidence="1">Uncharacterized protein</fullName>
    </submittedName>
</protein>
<reference evidence="1" key="2">
    <citation type="journal article" date="2015" name="Fish Shellfish Immunol.">
        <title>Early steps in the European eel (Anguilla anguilla)-Vibrio vulnificus interaction in the gills: Role of the RtxA13 toxin.</title>
        <authorList>
            <person name="Callol A."/>
            <person name="Pajuelo D."/>
            <person name="Ebbesson L."/>
            <person name="Teles M."/>
            <person name="MacKenzie S."/>
            <person name="Amaro C."/>
        </authorList>
    </citation>
    <scope>NUCLEOTIDE SEQUENCE</scope>
</reference>
<reference evidence="1" key="1">
    <citation type="submission" date="2014-11" db="EMBL/GenBank/DDBJ databases">
        <authorList>
            <person name="Amaro Gonzalez C."/>
        </authorList>
    </citation>
    <scope>NUCLEOTIDE SEQUENCE</scope>
</reference>
<proteinExistence type="predicted"/>
<sequence>MSVLRWLCSLKVAGSIPGYDTVMEPFNKVLNLRCLSIYPAV</sequence>